<dbReference type="SUPFAM" id="SSF159245">
    <property type="entry name" value="AttH-like"/>
    <property type="match status" value="1"/>
</dbReference>
<dbReference type="Pfam" id="PF07143">
    <property type="entry name" value="CrtC"/>
    <property type="match status" value="1"/>
</dbReference>
<evidence type="ECO:0000256" key="1">
    <source>
        <dbReference type="SAM" id="MobiDB-lite"/>
    </source>
</evidence>
<gene>
    <name evidence="3" type="ORF">HQN59_15010</name>
</gene>
<sequence>MTGELRVRSAGSSASARDTGRTTDRGDDVTRAANRASEAARPSAAPANTASGPADTFGFQVTFFRSATGLAAASPSRFAARQLVFAHAALSDLAGRRLRHDQRIARAGFGVASAAEADTALVLDGWRLSREAAAPVGHYRTQLQSDLAGFAFDFTVTPTQPVLLQGNAGWSRKGGRAEQASFYYSEPQLAVAGRLRVDGRTLDVDGRAWLDHEWSDSLLEAGAVGWDWIGMNLDDGSALTAFRIRDAQGGTRWAGGSFRRAGGSVQDFASGDVRFEPVRRWTSAATRATYPVEWTVDTPAGRFAVKALLDDQELDSRSSTGSVYWEGLSDLLDASGRRVGRGYLEMTGYAAPLAL</sequence>
<feature type="compositionally biased region" description="Low complexity" evidence="1">
    <location>
        <begin position="8"/>
        <end position="17"/>
    </location>
</feature>
<evidence type="ECO:0000259" key="2">
    <source>
        <dbReference type="Pfam" id="PF07143"/>
    </source>
</evidence>
<organism evidence="3 4">
    <name type="scientific">Piscinibacter koreensis</name>
    <dbReference type="NCBI Taxonomy" id="2742824"/>
    <lineage>
        <taxon>Bacteria</taxon>
        <taxon>Pseudomonadati</taxon>
        <taxon>Pseudomonadota</taxon>
        <taxon>Betaproteobacteria</taxon>
        <taxon>Burkholderiales</taxon>
        <taxon>Sphaerotilaceae</taxon>
        <taxon>Piscinibacter</taxon>
    </lineage>
</organism>
<dbReference type="InterPro" id="IPR023374">
    <property type="entry name" value="AttH-like_dom_sf"/>
</dbReference>
<dbReference type="PANTHER" id="PTHR38591:SF1">
    <property type="entry name" value="BLL1000 PROTEIN"/>
    <property type="match status" value="1"/>
</dbReference>
<name>A0A7Y6NPQ5_9BURK</name>
<feature type="region of interest" description="Disordered" evidence="1">
    <location>
        <begin position="1"/>
        <end position="29"/>
    </location>
</feature>
<reference evidence="3 4" key="1">
    <citation type="submission" date="2020-06" db="EMBL/GenBank/DDBJ databases">
        <title>Schlegella sp. ID0723 isolated from air conditioner.</title>
        <authorList>
            <person name="Kim D.Y."/>
            <person name="Kim D.-U."/>
        </authorList>
    </citation>
    <scope>NUCLEOTIDE SEQUENCE [LARGE SCALE GENOMIC DNA]</scope>
    <source>
        <strain evidence="3 4">ID0723</strain>
    </source>
</reference>
<dbReference type="AlphaFoldDB" id="A0A7Y6NPQ5"/>
<evidence type="ECO:0000313" key="4">
    <source>
        <dbReference type="Proteomes" id="UP000529637"/>
    </source>
</evidence>
<feature type="compositionally biased region" description="Basic and acidic residues" evidence="1">
    <location>
        <begin position="18"/>
        <end position="29"/>
    </location>
</feature>
<feature type="domain" description="AttH" evidence="2">
    <location>
        <begin position="54"/>
        <end position="216"/>
    </location>
</feature>
<dbReference type="Pfam" id="PF17186">
    <property type="entry name" value="Lipocalin_9"/>
    <property type="match status" value="1"/>
</dbReference>
<dbReference type="Proteomes" id="UP000529637">
    <property type="component" value="Unassembled WGS sequence"/>
</dbReference>
<protein>
    <submittedName>
        <fullName evidence="3">Carotenoid 1,2-hydratase</fullName>
    </submittedName>
</protein>
<dbReference type="EMBL" id="JABWMJ010000007">
    <property type="protein sequence ID" value="NUZ07073.1"/>
    <property type="molecule type" value="Genomic_DNA"/>
</dbReference>
<comment type="caution">
    <text evidence="3">The sequence shown here is derived from an EMBL/GenBank/DDBJ whole genome shotgun (WGS) entry which is preliminary data.</text>
</comment>
<keyword evidence="4" id="KW-1185">Reference proteome</keyword>
<dbReference type="PANTHER" id="PTHR38591">
    <property type="entry name" value="HYDROLASE"/>
    <property type="match status" value="1"/>
</dbReference>
<proteinExistence type="predicted"/>
<accession>A0A7Y6NPQ5</accession>
<dbReference type="Gene3D" id="2.40.370.10">
    <property type="entry name" value="AttH-like domain"/>
    <property type="match status" value="2"/>
</dbReference>
<evidence type="ECO:0000313" key="3">
    <source>
        <dbReference type="EMBL" id="NUZ07073.1"/>
    </source>
</evidence>
<dbReference type="InterPro" id="IPR010791">
    <property type="entry name" value="AttH_dom"/>
</dbReference>